<feature type="domain" description="Nitrogenase/oxidoreductase component 1" evidence="1">
    <location>
        <begin position="17"/>
        <end position="412"/>
    </location>
</feature>
<sequence>MPDMENFSEFCGMQDECALAGAAAFFAGIPDAAVVINGPLWCYYYAMRHIEMNEPLISKRMLCTQLDNEAIVFGSEEYLRDTLAPYAEKPPSVLCIANNCSASLIGDDVLGIARELGISCPITAPESGGLIGGFAEGWQKASLSLLDEVNFEAKEKIQSAVNLMGVTGGYYNGLEDADELKRLLTLAGYQVQACPGAGMAFADFSKLSRASLNIVVHRELGMPLARKLHEMFGTPYIAPLPPYGISGTRQWMDAVNDALEAPAKSDFESVCAKTEQRIFLRIGELKGIWDELWYDEAIVSGTETSAAAFAQALRGEWADIGRLTLIHPAGKKPENYSAADDILDAGKDIDEIKKRFSDMKQGIVAASSNETTQLTNFTDGKIEVFPIAYPVFDSMKLSDAPFMGLRGAAYVQEVLWNAKIHEIARNVASEK</sequence>
<dbReference type="PANTHER" id="PTHR42956:SF1">
    <property type="entry name" value="NITROGENASE IRON-MOLYBDENUM COFACTOR BIOSYNTHESIS PROTEIN NIFE"/>
    <property type="match status" value="1"/>
</dbReference>
<dbReference type="AlphaFoldDB" id="A0A1M4UTX6"/>
<accession>A0A1M4UTX6</accession>
<dbReference type="InterPro" id="IPR000510">
    <property type="entry name" value="Nase/OxRdtase_comp1"/>
</dbReference>
<dbReference type="SUPFAM" id="SSF53807">
    <property type="entry name" value="Helical backbone' metal receptor"/>
    <property type="match status" value="1"/>
</dbReference>
<reference evidence="2 3" key="1">
    <citation type="submission" date="2016-11" db="EMBL/GenBank/DDBJ databases">
        <authorList>
            <person name="Jaros S."/>
            <person name="Januszkiewicz K."/>
            <person name="Wedrychowicz H."/>
        </authorList>
    </citation>
    <scope>NUCLEOTIDE SEQUENCE [LARGE SCALE GENOMIC DNA]</scope>
    <source>
        <strain evidence="2 3">DSM 10502</strain>
    </source>
</reference>
<dbReference type="PANTHER" id="PTHR42956">
    <property type="entry name" value="NITROGENASE IRON-MOLYBDENUM COFACTOR BIOSYNTHESIS PROTEIN NIFE"/>
    <property type="match status" value="1"/>
</dbReference>
<evidence type="ECO:0000313" key="2">
    <source>
        <dbReference type="EMBL" id="SHE60211.1"/>
    </source>
</evidence>
<dbReference type="Gene3D" id="3.40.50.1980">
    <property type="entry name" value="Nitrogenase molybdenum iron protein domain"/>
    <property type="match status" value="2"/>
</dbReference>
<gene>
    <name evidence="2" type="ORF">SAMN02745190_00782</name>
</gene>
<dbReference type="InterPro" id="IPR049939">
    <property type="entry name" value="NifE-like"/>
</dbReference>
<dbReference type="OrthoDB" id="9767044at2"/>
<organism evidence="2 3">
    <name type="scientific">Schwartzia succinivorans DSM 10502</name>
    <dbReference type="NCBI Taxonomy" id="1123243"/>
    <lineage>
        <taxon>Bacteria</taxon>
        <taxon>Bacillati</taxon>
        <taxon>Bacillota</taxon>
        <taxon>Negativicutes</taxon>
        <taxon>Selenomonadales</taxon>
        <taxon>Selenomonadaceae</taxon>
        <taxon>Schwartzia</taxon>
    </lineage>
</organism>
<protein>
    <submittedName>
        <fullName evidence="2">Nitrogenase molybdenum-cofactor synthesis protein NifE</fullName>
    </submittedName>
</protein>
<dbReference type="EMBL" id="FQUG01000003">
    <property type="protein sequence ID" value="SHE60211.1"/>
    <property type="molecule type" value="Genomic_DNA"/>
</dbReference>
<dbReference type="Proteomes" id="UP000184404">
    <property type="component" value="Unassembled WGS sequence"/>
</dbReference>
<keyword evidence="3" id="KW-1185">Reference proteome</keyword>
<name>A0A1M4UTX6_9FIRM</name>
<dbReference type="Pfam" id="PF00148">
    <property type="entry name" value="Oxidored_nitro"/>
    <property type="match status" value="1"/>
</dbReference>
<evidence type="ECO:0000259" key="1">
    <source>
        <dbReference type="Pfam" id="PF00148"/>
    </source>
</evidence>
<dbReference type="GO" id="GO:0016491">
    <property type="term" value="F:oxidoreductase activity"/>
    <property type="evidence" value="ECO:0007669"/>
    <property type="project" value="InterPro"/>
</dbReference>
<dbReference type="STRING" id="1123243.SAMN02745190_00782"/>
<dbReference type="RefSeq" id="WP_072934882.1">
    <property type="nucleotide sequence ID" value="NZ_FQUG01000003.1"/>
</dbReference>
<proteinExistence type="predicted"/>
<evidence type="ECO:0000313" key="3">
    <source>
        <dbReference type="Proteomes" id="UP000184404"/>
    </source>
</evidence>